<organism evidence="3 4">
    <name type="scientific">Microctonus aethiopoides</name>
    <dbReference type="NCBI Taxonomy" id="144406"/>
    <lineage>
        <taxon>Eukaryota</taxon>
        <taxon>Metazoa</taxon>
        <taxon>Ecdysozoa</taxon>
        <taxon>Arthropoda</taxon>
        <taxon>Hexapoda</taxon>
        <taxon>Insecta</taxon>
        <taxon>Pterygota</taxon>
        <taxon>Neoptera</taxon>
        <taxon>Endopterygota</taxon>
        <taxon>Hymenoptera</taxon>
        <taxon>Apocrita</taxon>
        <taxon>Ichneumonoidea</taxon>
        <taxon>Braconidae</taxon>
        <taxon>Euphorinae</taxon>
        <taxon>Microctonus</taxon>
    </lineage>
</organism>
<evidence type="ECO:0000256" key="1">
    <source>
        <dbReference type="SAM" id="MobiDB-lite"/>
    </source>
</evidence>
<dbReference type="EMBL" id="JAQQBS010000003">
    <property type="protein sequence ID" value="KAK0171205.1"/>
    <property type="molecule type" value="Genomic_DNA"/>
</dbReference>
<accession>A0AA39KRJ1</accession>
<evidence type="ECO:0000313" key="4">
    <source>
        <dbReference type="Proteomes" id="UP001168990"/>
    </source>
</evidence>
<evidence type="ECO:0000313" key="3">
    <source>
        <dbReference type="EMBL" id="KAK0171205.1"/>
    </source>
</evidence>
<feature type="region of interest" description="Disordered" evidence="1">
    <location>
        <begin position="186"/>
        <end position="212"/>
    </location>
</feature>
<feature type="compositionally biased region" description="Low complexity" evidence="1">
    <location>
        <begin position="202"/>
        <end position="212"/>
    </location>
</feature>
<proteinExistence type="predicted"/>
<gene>
    <name evidence="3" type="ORF">PV328_008956</name>
</gene>
<reference evidence="3" key="2">
    <citation type="submission" date="2023-03" db="EMBL/GenBank/DDBJ databases">
        <authorList>
            <person name="Inwood S.N."/>
            <person name="Skelly J.G."/>
            <person name="Guhlin J."/>
            <person name="Harrop T.W.R."/>
            <person name="Goldson S.G."/>
            <person name="Dearden P.K."/>
        </authorList>
    </citation>
    <scope>NUCLEOTIDE SEQUENCE</scope>
    <source>
        <strain evidence="3">Irish</strain>
        <tissue evidence="3">Whole body</tissue>
    </source>
</reference>
<protein>
    <submittedName>
        <fullName evidence="3">Uncharacterized protein</fullName>
    </submittedName>
</protein>
<keyword evidence="2" id="KW-0732">Signal</keyword>
<dbReference type="AlphaFoldDB" id="A0AA39KRJ1"/>
<comment type="caution">
    <text evidence="3">The sequence shown here is derived from an EMBL/GenBank/DDBJ whole genome shotgun (WGS) entry which is preliminary data.</text>
</comment>
<evidence type="ECO:0000256" key="2">
    <source>
        <dbReference type="SAM" id="SignalP"/>
    </source>
</evidence>
<feature type="chain" id="PRO_5041337994" evidence="2">
    <location>
        <begin position="18"/>
        <end position="227"/>
    </location>
</feature>
<name>A0AA39KRJ1_9HYME</name>
<dbReference type="Proteomes" id="UP001168990">
    <property type="component" value="Unassembled WGS sequence"/>
</dbReference>
<sequence>MWKFITVLVFLFVTVSSLPFDSDKEKTSTEKNGDIPTLATELLPPREDDEIVKFGDLIAENSAPSKELLPPFEGTIHKGVVYLVNLYAINNETGEDANEIFTENAIKNTPALAEPLATVLLLVEEENKDRPVSLDEVAKDLEEGGLKVEKIVEDGDTKAIKVIFDGEIEQSDVELIEDGKLYALRTKRSPHSEPGKSKSNHSSDGGCQQGCSGVSYSTKNHKIIGKH</sequence>
<keyword evidence="4" id="KW-1185">Reference proteome</keyword>
<feature type="signal peptide" evidence="2">
    <location>
        <begin position="1"/>
        <end position="17"/>
    </location>
</feature>
<reference evidence="3" key="1">
    <citation type="journal article" date="2023" name="bioRxiv">
        <title>Scaffold-level genome assemblies of two parasitoid biocontrol wasps reveal the parthenogenesis mechanism and an associated novel virus.</title>
        <authorList>
            <person name="Inwood S."/>
            <person name="Skelly J."/>
            <person name="Guhlin J."/>
            <person name="Harrop T."/>
            <person name="Goldson S."/>
            <person name="Dearden P."/>
        </authorList>
    </citation>
    <scope>NUCLEOTIDE SEQUENCE</scope>
    <source>
        <strain evidence="3">Irish</strain>
        <tissue evidence="3">Whole body</tissue>
    </source>
</reference>